<dbReference type="Pfam" id="PF13537">
    <property type="entry name" value="GATase_7"/>
    <property type="match status" value="1"/>
</dbReference>
<dbReference type="PROSITE" id="PS51278">
    <property type="entry name" value="GATASE_TYPE_2"/>
    <property type="match status" value="1"/>
</dbReference>
<comment type="catalytic activity">
    <reaction evidence="3">
        <text>L-aspartate + L-glutamine + ATP + H2O = L-asparagine + L-glutamate + AMP + diphosphate + H(+)</text>
        <dbReference type="Rhea" id="RHEA:12228"/>
        <dbReference type="ChEBI" id="CHEBI:15377"/>
        <dbReference type="ChEBI" id="CHEBI:15378"/>
        <dbReference type="ChEBI" id="CHEBI:29985"/>
        <dbReference type="ChEBI" id="CHEBI:29991"/>
        <dbReference type="ChEBI" id="CHEBI:30616"/>
        <dbReference type="ChEBI" id="CHEBI:33019"/>
        <dbReference type="ChEBI" id="CHEBI:58048"/>
        <dbReference type="ChEBI" id="CHEBI:58359"/>
        <dbReference type="ChEBI" id="CHEBI:456215"/>
        <dbReference type="EC" id="6.3.5.4"/>
    </reaction>
</comment>
<dbReference type="InterPro" id="IPR029055">
    <property type="entry name" value="Ntn_hydrolases_N"/>
</dbReference>
<dbReference type="EC" id="6.3.5.4" evidence="2"/>
<name>A0A2H0LWH5_9BACT</name>
<evidence type="ECO:0000313" key="6">
    <source>
        <dbReference type="Proteomes" id="UP000229641"/>
    </source>
</evidence>
<evidence type="ECO:0000313" key="5">
    <source>
        <dbReference type="EMBL" id="PIQ88748.1"/>
    </source>
</evidence>
<feature type="domain" description="Glutamine amidotransferase type-2" evidence="4">
    <location>
        <begin position="1"/>
        <end position="209"/>
    </location>
</feature>
<sequence>MIFGFINRKMGIESNSSYLADIKDDLSFNKKLHIENFKDKNIFLLHAYSAYEGQKMLVENEDKTLLLLMGGMNFGYEHKINDLIRSQHIFKYSNSPAEVILHSFEQSGIDVFKNLNGKFALAIWNKNNKHLVLANDLFGLYPLFIYNSEDALIFCSQYQPILKYKNFRKELNHDAIAEYFIFGATLANKTFFKRISILPPASIIELKSNNLKLRQYDRLDIGIDRDKPIKYFTEQANEKLRSAIRACIKEYEINNCELSGGLDTRFILGNILPHNLKNMQFKTRLISYMKGDSDKDVICAKKLAEELNLHHEISRSSKLIDFSENYFEKLRDKYLFDAYVLSGLCGGELLGGGYLYIYNNFIISYDRKKYLNRLNGFFSSSFITRTADKRDYLTAPKFEKRKNILKNIPLQLSINLLNRSFFSAVYDNGVFSGWIQPFQNYLGCRIYPFLDTEFLKFLFTVPPEYLQFSNLYLEVMKKYYRGLLKLPFASGTCRDGRLKQLKCGQYPKNQLYQKIKRFKSYELLRTYMEQPSSWGKENYNKNYYSKIKAVFKFNKYLNYDIAFNADIIRFINFEAWMREYCADSFEK</sequence>
<dbReference type="AlphaFoldDB" id="A0A2H0LWH5"/>
<dbReference type="PANTHER" id="PTHR43284:SF1">
    <property type="entry name" value="ASPARAGINE SYNTHETASE"/>
    <property type="match status" value="1"/>
</dbReference>
<gene>
    <name evidence="5" type="ORF">COV72_06710</name>
</gene>
<dbReference type="EMBL" id="PCWA01000089">
    <property type="protein sequence ID" value="PIQ88748.1"/>
    <property type="molecule type" value="Genomic_DNA"/>
</dbReference>
<dbReference type="Gene3D" id="3.40.50.620">
    <property type="entry name" value="HUPs"/>
    <property type="match status" value="1"/>
</dbReference>
<evidence type="ECO:0000256" key="1">
    <source>
        <dbReference type="ARBA" id="ARBA00005187"/>
    </source>
</evidence>
<dbReference type="InterPro" id="IPR051786">
    <property type="entry name" value="ASN_synthetase/amidase"/>
</dbReference>
<proteinExistence type="predicted"/>
<protein>
    <recommendedName>
        <fullName evidence="2">asparagine synthase (glutamine-hydrolyzing)</fullName>
        <ecNumber evidence="2">6.3.5.4</ecNumber>
    </recommendedName>
</protein>
<reference evidence="5 6" key="1">
    <citation type="submission" date="2017-09" db="EMBL/GenBank/DDBJ databases">
        <title>Depth-based differentiation of microbial function through sediment-hosted aquifers and enrichment of novel symbionts in the deep terrestrial subsurface.</title>
        <authorList>
            <person name="Probst A.J."/>
            <person name="Ladd B."/>
            <person name="Jarett J.K."/>
            <person name="Geller-Mcgrath D.E."/>
            <person name="Sieber C.M."/>
            <person name="Emerson J.B."/>
            <person name="Anantharaman K."/>
            <person name="Thomas B.C."/>
            <person name="Malmstrom R."/>
            <person name="Stieglmeier M."/>
            <person name="Klingl A."/>
            <person name="Woyke T."/>
            <person name="Ryan C.M."/>
            <person name="Banfield J.F."/>
        </authorList>
    </citation>
    <scope>NUCLEOTIDE SEQUENCE [LARGE SCALE GENOMIC DNA]</scope>
    <source>
        <strain evidence="5">CG11_big_fil_rev_8_21_14_0_20_42_13</strain>
    </source>
</reference>
<dbReference type="GO" id="GO:0004066">
    <property type="term" value="F:asparagine synthase (glutamine-hydrolyzing) activity"/>
    <property type="evidence" value="ECO:0007669"/>
    <property type="project" value="UniProtKB-EC"/>
</dbReference>
<organism evidence="5 6">
    <name type="scientific">Candidatus Ghiorseimicrobium undicola</name>
    <dbReference type="NCBI Taxonomy" id="1974746"/>
    <lineage>
        <taxon>Bacteria</taxon>
        <taxon>Pseudomonadati</taxon>
        <taxon>Candidatus Omnitrophota</taxon>
        <taxon>Candidatus Ghiorseimicrobium</taxon>
    </lineage>
</organism>
<dbReference type="Gene3D" id="3.60.20.10">
    <property type="entry name" value="Glutamine Phosphoribosylpyrophosphate, subunit 1, domain 1"/>
    <property type="match status" value="1"/>
</dbReference>
<dbReference type="SUPFAM" id="SSF52402">
    <property type="entry name" value="Adenine nucleotide alpha hydrolases-like"/>
    <property type="match status" value="1"/>
</dbReference>
<dbReference type="PANTHER" id="PTHR43284">
    <property type="entry name" value="ASPARAGINE SYNTHETASE (GLUTAMINE-HYDROLYZING)"/>
    <property type="match status" value="1"/>
</dbReference>
<comment type="pathway">
    <text evidence="1">Amino-acid biosynthesis; L-asparagine biosynthesis; L-asparagine from L-aspartate (L-Gln route): step 1/1.</text>
</comment>
<dbReference type="SUPFAM" id="SSF56235">
    <property type="entry name" value="N-terminal nucleophile aminohydrolases (Ntn hydrolases)"/>
    <property type="match status" value="1"/>
</dbReference>
<evidence type="ECO:0000256" key="2">
    <source>
        <dbReference type="ARBA" id="ARBA00012737"/>
    </source>
</evidence>
<evidence type="ECO:0000259" key="4">
    <source>
        <dbReference type="PROSITE" id="PS51278"/>
    </source>
</evidence>
<accession>A0A2H0LWH5</accession>
<dbReference type="InterPro" id="IPR017932">
    <property type="entry name" value="GATase_2_dom"/>
</dbReference>
<dbReference type="InterPro" id="IPR014729">
    <property type="entry name" value="Rossmann-like_a/b/a_fold"/>
</dbReference>
<evidence type="ECO:0000256" key="3">
    <source>
        <dbReference type="ARBA" id="ARBA00048741"/>
    </source>
</evidence>
<comment type="caution">
    <text evidence="5">The sequence shown here is derived from an EMBL/GenBank/DDBJ whole genome shotgun (WGS) entry which is preliminary data.</text>
</comment>
<dbReference type="Proteomes" id="UP000229641">
    <property type="component" value="Unassembled WGS sequence"/>
</dbReference>